<dbReference type="Proteomes" id="UP000327157">
    <property type="component" value="Chromosome 17"/>
</dbReference>
<proteinExistence type="predicted"/>
<reference evidence="2 3" key="3">
    <citation type="submission" date="2019-11" db="EMBL/GenBank/DDBJ databases">
        <title>A de novo genome assembly of a pear dwarfing rootstock.</title>
        <authorList>
            <person name="Wang F."/>
            <person name="Wang J."/>
            <person name="Li S."/>
            <person name="Zhang Y."/>
            <person name="Fang M."/>
            <person name="Ma L."/>
            <person name="Zhao Y."/>
            <person name="Jiang S."/>
        </authorList>
    </citation>
    <scope>NUCLEOTIDE SEQUENCE [LARGE SCALE GENOMIC DNA]</scope>
    <source>
        <strain evidence="2">S2</strain>
        <tissue evidence="2">Leaf</tissue>
    </source>
</reference>
<evidence type="ECO:0000256" key="1">
    <source>
        <dbReference type="SAM" id="MobiDB-lite"/>
    </source>
</evidence>
<feature type="region of interest" description="Disordered" evidence="1">
    <location>
        <begin position="138"/>
        <end position="159"/>
    </location>
</feature>
<feature type="region of interest" description="Disordered" evidence="1">
    <location>
        <begin position="44"/>
        <end position="79"/>
    </location>
</feature>
<evidence type="ECO:0000313" key="3">
    <source>
        <dbReference type="Proteomes" id="UP000327157"/>
    </source>
</evidence>
<keyword evidence="3" id="KW-1185">Reference proteome</keyword>
<sequence>MDVDPSSICISPPGLHSVDEVVSSSVFSESRQRSLFNREIEDLSSADDAHTNPTGFKDDILNRNSQENTMDEDMNIPSSNRSRYGLGSLLVVSGIALFPNDYHIHDIEPALICKTFVESQLVEAAETPGVITENDRMETENKNRSTINHPSSADDAAGIDGPCDNLVNASDCSRDSKAVGNMMVVKYSRSSYNEEQLRS</sequence>
<reference evidence="2 3" key="1">
    <citation type="submission" date="2019-09" db="EMBL/GenBank/DDBJ databases">
        <authorList>
            <person name="Ou C."/>
        </authorList>
    </citation>
    <scope>NUCLEOTIDE SEQUENCE [LARGE SCALE GENOMIC DNA]</scope>
    <source>
        <strain evidence="2">S2</strain>
        <tissue evidence="2">Leaf</tissue>
    </source>
</reference>
<evidence type="ECO:0000313" key="2">
    <source>
        <dbReference type="EMBL" id="KAB2611979.1"/>
    </source>
</evidence>
<gene>
    <name evidence="2" type="ORF">D8674_020011</name>
</gene>
<protein>
    <submittedName>
        <fullName evidence="2">Uncharacterized protein</fullName>
    </submittedName>
</protein>
<organism evidence="2 3">
    <name type="scientific">Pyrus ussuriensis x Pyrus communis</name>
    <dbReference type="NCBI Taxonomy" id="2448454"/>
    <lineage>
        <taxon>Eukaryota</taxon>
        <taxon>Viridiplantae</taxon>
        <taxon>Streptophyta</taxon>
        <taxon>Embryophyta</taxon>
        <taxon>Tracheophyta</taxon>
        <taxon>Spermatophyta</taxon>
        <taxon>Magnoliopsida</taxon>
        <taxon>eudicotyledons</taxon>
        <taxon>Gunneridae</taxon>
        <taxon>Pentapetalae</taxon>
        <taxon>rosids</taxon>
        <taxon>fabids</taxon>
        <taxon>Rosales</taxon>
        <taxon>Rosaceae</taxon>
        <taxon>Amygdaloideae</taxon>
        <taxon>Maleae</taxon>
        <taxon>Pyrus</taxon>
    </lineage>
</organism>
<comment type="caution">
    <text evidence="2">The sequence shown here is derived from an EMBL/GenBank/DDBJ whole genome shotgun (WGS) entry which is preliminary data.</text>
</comment>
<accession>A0A5N5G959</accession>
<dbReference type="EMBL" id="SMOL01000487">
    <property type="protein sequence ID" value="KAB2611979.1"/>
    <property type="molecule type" value="Genomic_DNA"/>
</dbReference>
<dbReference type="AlphaFoldDB" id="A0A5N5G959"/>
<reference evidence="3" key="2">
    <citation type="submission" date="2019-10" db="EMBL/GenBank/DDBJ databases">
        <title>A de novo genome assembly of a pear dwarfing rootstock.</title>
        <authorList>
            <person name="Wang F."/>
            <person name="Wang J."/>
            <person name="Li S."/>
            <person name="Zhang Y."/>
            <person name="Fang M."/>
            <person name="Ma L."/>
            <person name="Zhao Y."/>
            <person name="Jiang S."/>
        </authorList>
    </citation>
    <scope>NUCLEOTIDE SEQUENCE [LARGE SCALE GENOMIC DNA]</scope>
</reference>
<name>A0A5N5G959_9ROSA</name>